<proteinExistence type="predicted"/>
<dbReference type="EMBL" id="JAJSOF020000019">
    <property type="protein sequence ID" value="KAJ4438494.1"/>
    <property type="molecule type" value="Genomic_DNA"/>
</dbReference>
<accession>A0ABQ8SWA5</accession>
<organism evidence="1 2">
    <name type="scientific">Periplaneta americana</name>
    <name type="common">American cockroach</name>
    <name type="synonym">Blatta americana</name>
    <dbReference type="NCBI Taxonomy" id="6978"/>
    <lineage>
        <taxon>Eukaryota</taxon>
        <taxon>Metazoa</taxon>
        <taxon>Ecdysozoa</taxon>
        <taxon>Arthropoda</taxon>
        <taxon>Hexapoda</taxon>
        <taxon>Insecta</taxon>
        <taxon>Pterygota</taxon>
        <taxon>Neoptera</taxon>
        <taxon>Polyneoptera</taxon>
        <taxon>Dictyoptera</taxon>
        <taxon>Blattodea</taxon>
        <taxon>Blattoidea</taxon>
        <taxon>Blattidae</taxon>
        <taxon>Blattinae</taxon>
        <taxon>Periplaneta</taxon>
    </lineage>
</organism>
<evidence type="ECO:0000313" key="1">
    <source>
        <dbReference type="EMBL" id="KAJ4438494.1"/>
    </source>
</evidence>
<comment type="caution">
    <text evidence="1">The sequence shown here is derived from an EMBL/GenBank/DDBJ whole genome shotgun (WGS) entry which is preliminary data.</text>
</comment>
<gene>
    <name evidence="1" type="ORF">ANN_14439</name>
</gene>
<dbReference type="Gene3D" id="3.30.420.10">
    <property type="entry name" value="Ribonuclease H-like superfamily/Ribonuclease H"/>
    <property type="match status" value="1"/>
</dbReference>
<dbReference type="Proteomes" id="UP001148838">
    <property type="component" value="Unassembled WGS sequence"/>
</dbReference>
<dbReference type="PANTHER" id="PTHR47326">
    <property type="entry name" value="TRANSPOSABLE ELEMENT TC3 TRANSPOSASE-LIKE PROTEIN"/>
    <property type="match status" value="1"/>
</dbReference>
<reference evidence="1 2" key="1">
    <citation type="journal article" date="2022" name="Allergy">
        <title>Genome assembly and annotation of Periplaneta americana reveal a comprehensive cockroach allergen profile.</title>
        <authorList>
            <person name="Wang L."/>
            <person name="Xiong Q."/>
            <person name="Saelim N."/>
            <person name="Wang L."/>
            <person name="Nong W."/>
            <person name="Wan A.T."/>
            <person name="Shi M."/>
            <person name="Liu X."/>
            <person name="Cao Q."/>
            <person name="Hui J.H.L."/>
            <person name="Sookrung N."/>
            <person name="Leung T.F."/>
            <person name="Tungtrongchitr A."/>
            <person name="Tsui S.K.W."/>
        </authorList>
    </citation>
    <scope>NUCLEOTIDE SEQUENCE [LARGE SCALE GENOMIC DNA]</scope>
    <source>
        <strain evidence="1">PWHHKU_190912</strain>
    </source>
</reference>
<dbReference type="InterPro" id="IPR036397">
    <property type="entry name" value="RNaseH_sf"/>
</dbReference>
<sequence length="282" mass="31955">MPCPHQASGFNVPNYVRLGFCSGESAPPISWPRSPLLEGPPSPGRENLTGLTIPESCGWFRVFNSALVVRLVIADSAIMRTKPLLCGDAFFCFSGTMEQLNQSGVTVWAALSCKGVIGPIITDTSVDQHVYLNDILRIAVPQTRLQHDYDYYFQQYGVPAHYPLIVRDFLDEKFLNRPKWMGRQRPIVWPPRSPDLTPMDFFFWGVVKDIWKETTYSKFVCRSSTRVCVRICVSIRRPEFECSGSQLEGPEFECSGPQLEGPEFEYSELSLKVCGSRYCELE</sequence>
<protein>
    <submittedName>
        <fullName evidence="1">Uncharacterized protein</fullName>
    </submittedName>
</protein>
<name>A0ABQ8SWA5_PERAM</name>
<dbReference type="PANTHER" id="PTHR47326:SF1">
    <property type="entry name" value="HTH PSQ-TYPE DOMAIN-CONTAINING PROTEIN"/>
    <property type="match status" value="1"/>
</dbReference>
<evidence type="ECO:0000313" key="2">
    <source>
        <dbReference type="Proteomes" id="UP001148838"/>
    </source>
</evidence>
<keyword evidence="2" id="KW-1185">Reference proteome</keyword>